<keyword evidence="7" id="KW-0067">ATP-binding</keyword>
<keyword evidence="9" id="KW-0030">Aminoacyl-tRNA synthetase</keyword>
<dbReference type="NCBIfam" id="TIGR00435">
    <property type="entry name" value="cysS"/>
    <property type="match status" value="1"/>
</dbReference>
<dbReference type="GO" id="GO:0046872">
    <property type="term" value="F:metal ion binding"/>
    <property type="evidence" value="ECO:0007669"/>
    <property type="project" value="UniProtKB-KW"/>
</dbReference>
<evidence type="ECO:0000259" key="12">
    <source>
        <dbReference type="Pfam" id="PF01406"/>
    </source>
</evidence>
<dbReference type="InterPro" id="IPR009080">
    <property type="entry name" value="tRNAsynth_Ia_anticodon-bd"/>
</dbReference>
<keyword evidence="3" id="KW-0436">Ligase</keyword>
<dbReference type="CDD" id="cd00672">
    <property type="entry name" value="CysRS_core"/>
    <property type="match status" value="1"/>
</dbReference>
<dbReference type="FunFam" id="3.40.50.620:FF:000228">
    <property type="entry name" value="Cysteinyl-tRNA synthetase"/>
    <property type="match status" value="1"/>
</dbReference>
<dbReference type="HAMAP" id="MF_00041">
    <property type="entry name" value="Cys_tRNA_synth"/>
    <property type="match status" value="1"/>
</dbReference>
<dbReference type="EMBL" id="MU006007">
    <property type="protein sequence ID" value="KAF2858568.1"/>
    <property type="molecule type" value="Genomic_DNA"/>
</dbReference>
<dbReference type="GO" id="GO:0006423">
    <property type="term" value="P:cysteinyl-tRNA aminoacylation"/>
    <property type="evidence" value="ECO:0007669"/>
    <property type="project" value="InterPro"/>
</dbReference>
<keyword evidence="8" id="KW-0648">Protein biosynthesis</keyword>
<dbReference type="Pfam" id="PF01406">
    <property type="entry name" value="tRNA-synt_1e"/>
    <property type="match status" value="1"/>
</dbReference>
<dbReference type="SUPFAM" id="SSF47323">
    <property type="entry name" value="Anticodon-binding domain of a subclass of class I aminoacyl-tRNA synthetases"/>
    <property type="match status" value="1"/>
</dbReference>
<feature type="compositionally biased region" description="Basic and acidic residues" evidence="11">
    <location>
        <begin position="746"/>
        <end position="757"/>
    </location>
</feature>
<dbReference type="EC" id="6.1.1.16" evidence="2"/>
<keyword evidence="5" id="KW-0547">Nucleotide-binding</keyword>
<dbReference type="InterPro" id="IPR014729">
    <property type="entry name" value="Rossmann-like_a/b/a_fold"/>
</dbReference>
<dbReference type="PRINTS" id="PR00983">
    <property type="entry name" value="TRNASYNTHCYS"/>
</dbReference>
<evidence type="ECO:0000256" key="10">
    <source>
        <dbReference type="ARBA" id="ARBA00031499"/>
    </source>
</evidence>
<organism evidence="13 14">
    <name type="scientific">Piedraia hortae CBS 480.64</name>
    <dbReference type="NCBI Taxonomy" id="1314780"/>
    <lineage>
        <taxon>Eukaryota</taxon>
        <taxon>Fungi</taxon>
        <taxon>Dikarya</taxon>
        <taxon>Ascomycota</taxon>
        <taxon>Pezizomycotina</taxon>
        <taxon>Dothideomycetes</taxon>
        <taxon>Dothideomycetidae</taxon>
        <taxon>Capnodiales</taxon>
        <taxon>Piedraiaceae</taxon>
        <taxon>Piedraia</taxon>
    </lineage>
</organism>
<protein>
    <recommendedName>
        <fullName evidence="2">cysteine--tRNA ligase</fullName>
        <ecNumber evidence="2">6.1.1.16</ecNumber>
    </recommendedName>
    <alternativeName>
        <fullName evidence="10">Cysteinyl-tRNA synthetase</fullName>
    </alternativeName>
</protein>
<dbReference type="PANTHER" id="PTHR10890">
    <property type="entry name" value="CYSTEINYL-TRNA SYNTHETASE"/>
    <property type="match status" value="1"/>
</dbReference>
<evidence type="ECO:0000256" key="5">
    <source>
        <dbReference type="ARBA" id="ARBA00022741"/>
    </source>
</evidence>
<feature type="compositionally biased region" description="Basic and acidic residues" evidence="11">
    <location>
        <begin position="688"/>
        <end position="737"/>
    </location>
</feature>
<keyword evidence="4" id="KW-0479">Metal-binding</keyword>
<dbReference type="FunFam" id="3.40.50.620:FF:000186">
    <property type="entry name" value="Putative Cysteinyl-tRNA synthetase"/>
    <property type="match status" value="1"/>
</dbReference>
<reference evidence="13" key="1">
    <citation type="journal article" date="2020" name="Stud. Mycol.">
        <title>101 Dothideomycetes genomes: a test case for predicting lifestyles and emergence of pathogens.</title>
        <authorList>
            <person name="Haridas S."/>
            <person name="Albert R."/>
            <person name="Binder M."/>
            <person name="Bloem J."/>
            <person name="Labutti K."/>
            <person name="Salamov A."/>
            <person name="Andreopoulos B."/>
            <person name="Baker S."/>
            <person name="Barry K."/>
            <person name="Bills G."/>
            <person name="Bluhm B."/>
            <person name="Cannon C."/>
            <person name="Castanera R."/>
            <person name="Culley D."/>
            <person name="Daum C."/>
            <person name="Ezra D."/>
            <person name="Gonzalez J."/>
            <person name="Henrissat B."/>
            <person name="Kuo A."/>
            <person name="Liang C."/>
            <person name="Lipzen A."/>
            <person name="Lutzoni F."/>
            <person name="Magnuson J."/>
            <person name="Mondo S."/>
            <person name="Nolan M."/>
            <person name="Ohm R."/>
            <person name="Pangilinan J."/>
            <person name="Park H.-J."/>
            <person name="Ramirez L."/>
            <person name="Alfaro M."/>
            <person name="Sun H."/>
            <person name="Tritt A."/>
            <person name="Yoshinaga Y."/>
            <person name="Zwiers L.-H."/>
            <person name="Turgeon B."/>
            <person name="Goodwin S."/>
            <person name="Spatafora J."/>
            <person name="Crous P."/>
            <person name="Grigoriev I."/>
        </authorList>
    </citation>
    <scope>NUCLEOTIDE SEQUENCE</scope>
    <source>
        <strain evidence="13">CBS 480.64</strain>
    </source>
</reference>
<keyword evidence="14" id="KW-1185">Reference proteome</keyword>
<dbReference type="GO" id="GO:0005524">
    <property type="term" value="F:ATP binding"/>
    <property type="evidence" value="ECO:0007669"/>
    <property type="project" value="UniProtKB-KW"/>
</dbReference>
<keyword evidence="6" id="KW-0862">Zinc</keyword>
<evidence type="ECO:0000313" key="14">
    <source>
        <dbReference type="Proteomes" id="UP000799421"/>
    </source>
</evidence>
<dbReference type="PANTHER" id="PTHR10890:SF3">
    <property type="entry name" value="CYSTEINE--TRNA LIGASE, CYTOPLASMIC"/>
    <property type="match status" value="1"/>
</dbReference>
<evidence type="ECO:0000256" key="7">
    <source>
        <dbReference type="ARBA" id="ARBA00022840"/>
    </source>
</evidence>
<gene>
    <name evidence="13" type="ORF">K470DRAFT_272319</name>
</gene>
<dbReference type="InterPro" id="IPR015803">
    <property type="entry name" value="Cys-tRNA-ligase"/>
</dbReference>
<comment type="cofactor">
    <cofactor evidence="1">
        <name>Zn(2+)</name>
        <dbReference type="ChEBI" id="CHEBI:29105"/>
    </cofactor>
</comment>
<feature type="domain" description="tRNA synthetases class I catalytic" evidence="12">
    <location>
        <begin position="40"/>
        <end position="471"/>
    </location>
</feature>
<evidence type="ECO:0000313" key="13">
    <source>
        <dbReference type="EMBL" id="KAF2858568.1"/>
    </source>
</evidence>
<evidence type="ECO:0000256" key="3">
    <source>
        <dbReference type="ARBA" id="ARBA00022598"/>
    </source>
</evidence>
<evidence type="ECO:0000256" key="11">
    <source>
        <dbReference type="SAM" id="MobiDB-lite"/>
    </source>
</evidence>
<dbReference type="OrthoDB" id="438179at2759"/>
<name>A0A6A7BVQ6_9PEZI</name>
<dbReference type="Gene3D" id="3.40.50.620">
    <property type="entry name" value="HUPs"/>
    <property type="match status" value="2"/>
</dbReference>
<evidence type="ECO:0000256" key="1">
    <source>
        <dbReference type="ARBA" id="ARBA00001947"/>
    </source>
</evidence>
<dbReference type="Proteomes" id="UP000799421">
    <property type="component" value="Unassembled WGS sequence"/>
</dbReference>
<evidence type="ECO:0000256" key="8">
    <source>
        <dbReference type="ARBA" id="ARBA00022917"/>
    </source>
</evidence>
<dbReference type="InterPro" id="IPR024909">
    <property type="entry name" value="Cys-tRNA/MSH_ligase"/>
</dbReference>
<evidence type="ECO:0000256" key="4">
    <source>
        <dbReference type="ARBA" id="ARBA00022723"/>
    </source>
</evidence>
<evidence type="ECO:0000256" key="2">
    <source>
        <dbReference type="ARBA" id="ARBA00012832"/>
    </source>
</evidence>
<dbReference type="SUPFAM" id="SSF52374">
    <property type="entry name" value="Nucleotidylyl transferase"/>
    <property type="match status" value="1"/>
</dbReference>
<sequence length="783" mass="88611">MATQPPWAAPTSKKEPLHPLKIHNSLTRTKNQFIPIDPEGRKVSWYACGPTVYDDAHLGHARNYVSTDIVRRIMQEFFKYDVEFVMNITDVDDKIILAARQQHLLTRWLDQHESVDDEVHEATTQALRAYVAKNLPLIENSEPTNFEERANVAYGHVKEGLGLDKKSPPGDAEAKVKMHLRTAEAAARALNQSESSLESFSRDASGVLLPYIDAKEKHTVSGDDHGIFTALTKRYEQRFFEDMDSLNVRRPDKITRVTEYGPQIVDFVKQIESHGFAYEHQGSVYYDTTAWESSGGAYARLEPANRNNKELQQDGEGSLAAKTTGFKRSGADFALWKASKEGEPSWESHWGKGRPGWHIECSAMASDVLGKQLDIHSGGIDLAFPHHDNELAQSEAYWASTGSESKQWVNYFIHMGHLSIQGSKMSKSLKNFTTVRDALAKGDWTPRSIRIAFLLGSWHDGLELTESYIQAGRSWEERMDTAFLRMREVELRQRPNMNRLSLYDSSLNQALTKAKKDVYDAFCDSFDTPRAMRAMTDLVGEYNVTKDPSDNSTLAVGRWLTEMMIILGLSERQEPARIGWTGIEIPEEAQQYIYPLSHLRDQVRTQAIAGKITVKIPTPDTSKPPNPYAEALITFHRTLTDLHARSAPAKEYLAACDHVRNETLWNLGIYLEDREAPQGALVRPLSQSKRDERAKKEEAAASKAAEKERARLKAEQAEKARKEQAKIDPKTMFKTEEYSAWDDDGIPTKDTKGETLPKSRTKKLKKEFEAQKKAFEAYQKSLG</sequence>
<evidence type="ECO:0000256" key="9">
    <source>
        <dbReference type="ARBA" id="ARBA00023146"/>
    </source>
</evidence>
<feature type="region of interest" description="Disordered" evidence="11">
    <location>
        <begin position="683"/>
        <end position="761"/>
    </location>
</feature>
<dbReference type="GO" id="GO:0005737">
    <property type="term" value="C:cytoplasm"/>
    <property type="evidence" value="ECO:0007669"/>
    <property type="project" value="TreeGrafter"/>
</dbReference>
<accession>A0A6A7BVQ6</accession>
<dbReference type="InterPro" id="IPR032678">
    <property type="entry name" value="tRNA-synt_1_cat_dom"/>
</dbReference>
<dbReference type="AlphaFoldDB" id="A0A6A7BVQ6"/>
<proteinExistence type="inferred from homology"/>
<evidence type="ECO:0000256" key="6">
    <source>
        <dbReference type="ARBA" id="ARBA00022833"/>
    </source>
</evidence>
<dbReference type="GO" id="GO:0004817">
    <property type="term" value="F:cysteine-tRNA ligase activity"/>
    <property type="evidence" value="ECO:0007669"/>
    <property type="project" value="UniProtKB-EC"/>
</dbReference>